<evidence type="ECO:0000313" key="1">
    <source>
        <dbReference type="EMBL" id="AIQ89507.1"/>
    </source>
</evidence>
<dbReference type="AlphaFoldDB" id="A0A089NQ37"/>
<keyword evidence="2" id="KW-1185">Reference proteome</keyword>
<accession>A0A089NQ37</accession>
<dbReference type="HOGENOM" id="CLU_2955299_0_0_5"/>
<gene>
    <name evidence="1" type="ORF">MOC_1752</name>
</gene>
<dbReference type="EMBL" id="CP003811">
    <property type="protein sequence ID" value="AIQ89507.1"/>
    <property type="molecule type" value="Genomic_DNA"/>
</dbReference>
<name>A0A089NQ37_9HYPH</name>
<reference evidence="1 2" key="1">
    <citation type="journal article" date="2014" name="PLoS ONE">
        <title>Genome Information of Methylobacterium oryzae, a Plant-Probiotic Methylotroph in the Phyllosphere.</title>
        <authorList>
            <person name="Kwak M.J."/>
            <person name="Jeong H."/>
            <person name="Madhaiyan M."/>
            <person name="Lee Y."/>
            <person name="Sa T.M."/>
            <person name="Oh T.K."/>
            <person name="Kim J.F."/>
        </authorList>
    </citation>
    <scope>NUCLEOTIDE SEQUENCE [LARGE SCALE GENOMIC DNA]</scope>
    <source>
        <strain evidence="1 2">CBMB20</strain>
    </source>
</reference>
<evidence type="ECO:0000313" key="2">
    <source>
        <dbReference type="Proteomes" id="UP000029492"/>
    </source>
</evidence>
<dbReference type="Proteomes" id="UP000029492">
    <property type="component" value="Chromosome"/>
</dbReference>
<sequence length="60" mass="6448">MMSFAIMIALVAGALCLGVLSALLPFGGREAEEPQDLLPYEDEFFDLGGPVIDLEARHTP</sequence>
<organism evidence="1 2">
    <name type="scientific">Methylobacterium oryzae CBMB20</name>
    <dbReference type="NCBI Taxonomy" id="693986"/>
    <lineage>
        <taxon>Bacteria</taxon>
        <taxon>Pseudomonadati</taxon>
        <taxon>Pseudomonadota</taxon>
        <taxon>Alphaproteobacteria</taxon>
        <taxon>Hyphomicrobiales</taxon>
        <taxon>Methylobacteriaceae</taxon>
        <taxon>Methylobacterium</taxon>
    </lineage>
</organism>
<protein>
    <submittedName>
        <fullName evidence="1">Protein of unassigned function</fullName>
    </submittedName>
</protein>
<dbReference type="KEGG" id="mor:MOC_1752"/>
<proteinExistence type="predicted"/>
<dbReference type="eggNOG" id="ENOG50310EX">
    <property type="taxonomic scope" value="Bacteria"/>
</dbReference>